<dbReference type="GO" id="GO:0006281">
    <property type="term" value="P:DNA repair"/>
    <property type="evidence" value="ECO:0007669"/>
    <property type="project" value="InterPro"/>
</dbReference>
<accession>A0A6C0D1I2</accession>
<dbReference type="GO" id="GO:0000723">
    <property type="term" value="P:telomere maintenance"/>
    <property type="evidence" value="ECO:0007669"/>
    <property type="project" value="InterPro"/>
</dbReference>
<dbReference type="InterPro" id="IPR003593">
    <property type="entry name" value="AAA+_ATPase"/>
</dbReference>
<keyword evidence="4" id="KW-0347">Helicase</keyword>
<keyword evidence="8" id="KW-0413">Isomerase</keyword>
<dbReference type="SMART" id="SM00382">
    <property type="entry name" value="AAA"/>
    <property type="match status" value="1"/>
</dbReference>
<dbReference type="AlphaFoldDB" id="A0A6C0D1I2"/>
<dbReference type="InterPro" id="IPR010285">
    <property type="entry name" value="DNA_helicase_pif1-like_DEAD"/>
</dbReference>
<protein>
    <recommendedName>
        <fullName evidence="9">AAA+ ATPase domain-containing protein</fullName>
    </recommendedName>
</protein>
<evidence type="ECO:0000256" key="4">
    <source>
        <dbReference type="ARBA" id="ARBA00022806"/>
    </source>
</evidence>
<evidence type="ECO:0000256" key="7">
    <source>
        <dbReference type="ARBA" id="ARBA00023204"/>
    </source>
</evidence>
<keyword evidence="5" id="KW-0067">ATP-binding</keyword>
<dbReference type="GO" id="GO:0003678">
    <property type="term" value="F:DNA helicase activity"/>
    <property type="evidence" value="ECO:0007669"/>
    <property type="project" value="InterPro"/>
</dbReference>
<evidence type="ECO:0000259" key="9">
    <source>
        <dbReference type="SMART" id="SM00382"/>
    </source>
</evidence>
<dbReference type="InterPro" id="IPR051055">
    <property type="entry name" value="PIF1_helicase"/>
</dbReference>
<dbReference type="Gene3D" id="3.40.50.300">
    <property type="entry name" value="P-loop containing nucleotide triphosphate hydrolases"/>
    <property type="match status" value="1"/>
</dbReference>
<keyword evidence="6" id="KW-0238">DNA-binding</keyword>
<organism evidence="10">
    <name type="scientific">viral metagenome</name>
    <dbReference type="NCBI Taxonomy" id="1070528"/>
    <lineage>
        <taxon>unclassified sequences</taxon>
        <taxon>metagenomes</taxon>
        <taxon>organismal metagenomes</taxon>
    </lineage>
</organism>
<dbReference type="Pfam" id="PF05970">
    <property type="entry name" value="PIF1"/>
    <property type="match status" value="1"/>
</dbReference>
<proteinExistence type="predicted"/>
<dbReference type="EMBL" id="MN739520">
    <property type="protein sequence ID" value="QHT10292.1"/>
    <property type="molecule type" value="Genomic_DNA"/>
</dbReference>
<dbReference type="CDD" id="cd18809">
    <property type="entry name" value="SF1_C_RecD"/>
    <property type="match status" value="1"/>
</dbReference>
<evidence type="ECO:0000313" key="10">
    <source>
        <dbReference type="EMBL" id="QHT10292.1"/>
    </source>
</evidence>
<evidence type="ECO:0000256" key="2">
    <source>
        <dbReference type="ARBA" id="ARBA00022763"/>
    </source>
</evidence>
<dbReference type="InterPro" id="IPR027417">
    <property type="entry name" value="P-loop_NTPase"/>
</dbReference>
<evidence type="ECO:0000256" key="8">
    <source>
        <dbReference type="ARBA" id="ARBA00023235"/>
    </source>
</evidence>
<dbReference type="PANTHER" id="PTHR47642:SF5">
    <property type="entry name" value="ATP-DEPENDENT DNA HELICASE"/>
    <property type="match status" value="1"/>
</dbReference>
<keyword evidence="2" id="KW-0227">DNA damage</keyword>
<evidence type="ECO:0000256" key="6">
    <source>
        <dbReference type="ARBA" id="ARBA00023125"/>
    </source>
</evidence>
<feature type="domain" description="AAA+ ATPase" evidence="9">
    <location>
        <begin position="45"/>
        <end position="193"/>
    </location>
</feature>
<dbReference type="SUPFAM" id="SSF52540">
    <property type="entry name" value="P-loop containing nucleoside triphosphate hydrolases"/>
    <property type="match status" value="2"/>
</dbReference>
<keyword evidence="3" id="KW-0378">Hydrolase</keyword>
<evidence type="ECO:0000256" key="3">
    <source>
        <dbReference type="ARBA" id="ARBA00022801"/>
    </source>
</evidence>
<keyword evidence="1" id="KW-0547">Nucleotide-binding</keyword>
<dbReference type="InterPro" id="IPR049163">
    <property type="entry name" value="Pif1-like_2B_dom"/>
</dbReference>
<dbReference type="PANTHER" id="PTHR47642">
    <property type="entry name" value="ATP-DEPENDENT DNA HELICASE"/>
    <property type="match status" value="1"/>
</dbReference>
<name>A0A6C0D1I2_9ZZZZ</name>
<reference evidence="10" key="1">
    <citation type="journal article" date="2020" name="Nature">
        <title>Giant virus diversity and host interactions through global metagenomics.</title>
        <authorList>
            <person name="Schulz F."/>
            <person name="Roux S."/>
            <person name="Paez-Espino D."/>
            <person name="Jungbluth S."/>
            <person name="Walsh D.A."/>
            <person name="Denef V.J."/>
            <person name="McMahon K.D."/>
            <person name="Konstantinidis K.T."/>
            <person name="Eloe-Fadrosh E.A."/>
            <person name="Kyrpides N.C."/>
            <person name="Woyke T."/>
        </authorList>
    </citation>
    <scope>NUCLEOTIDE SEQUENCE</scope>
    <source>
        <strain evidence="10">GVMAG-M-3300023174-107</strain>
    </source>
</reference>
<keyword evidence="7" id="KW-0234">DNA repair</keyword>
<dbReference type="Pfam" id="PF21530">
    <property type="entry name" value="Pif1_2B_dom"/>
    <property type="match status" value="1"/>
</dbReference>
<evidence type="ECO:0000256" key="1">
    <source>
        <dbReference type="ARBA" id="ARBA00022741"/>
    </source>
</evidence>
<evidence type="ECO:0000256" key="5">
    <source>
        <dbReference type="ARBA" id="ARBA00022840"/>
    </source>
</evidence>
<sequence>MEYKIIKIEYILLINETLNCSMTSTSSKQTLLSPAQQQAFDLFTQRKNIFISGQAGTGKSFIINMIYNYAQLHNKKICVTALTGCAALLLNIKATTIHSWGGIGIGGEITTLIANIRKYKKVDNWLTDILVVDEVSMMSKSLFELLDAIGKKLRKSTKPFGGIQLVFCGDFYQLPPIDDSFCFESLLWNVTFDKTILFTKNYRQQDDGFQKVLNEVREGNISPEGCKLLIECTKKKVGEGIKPTIIYPTKKLADQVNQFENLTLESEPHLYKSYKSTTVGHISLELDKQQKNIDDTITLKIGSQVMCIVNLDQDLGVVNGSQGLVIDFTEGLPIIQFKTCKMIIKPHLWKNDKYENDGIYQIPLILSWAITIHKAQGISLDEAMINIGSSVFEYGQTYVALSRVRTEEGLYIKSLDISRIKANPKVIEFYKSII</sequence>